<organism evidence="6 7">
    <name type="scientific">Ventrimonas faecis</name>
    <dbReference type="NCBI Taxonomy" id="3133170"/>
    <lineage>
        <taxon>Bacteria</taxon>
        <taxon>Bacillati</taxon>
        <taxon>Bacillota</taxon>
        <taxon>Clostridia</taxon>
        <taxon>Lachnospirales</taxon>
        <taxon>Lachnospiraceae</taxon>
        <taxon>Ventrimonas</taxon>
    </lineage>
</organism>
<dbReference type="Gene3D" id="1.10.150.20">
    <property type="entry name" value="5' to 3' exonuclease, C-terminal subdomain"/>
    <property type="match status" value="1"/>
</dbReference>
<comment type="catalytic activity">
    <reaction evidence="3">
        <text>ATP + H2O = ADP + phosphate + H(+)</text>
        <dbReference type="Rhea" id="RHEA:13065"/>
        <dbReference type="ChEBI" id="CHEBI:15377"/>
        <dbReference type="ChEBI" id="CHEBI:15378"/>
        <dbReference type="ChEBI" id="CHEBI:30616"/>
        <dbReference type="ChEBI" id="CHEBI:43474"/>
        <dbReference type="ChEBI" id="CHEBI:456216"/>
        <dbReference type="EC" id="5.6.2.3"/>
    </reaction>
</comment>
<dbReference type="Proteomes" id="UP001437460">
    <property type="component" value="Unassembled WGS sequence"/>
</dbReference>
<gene>
    <name evidence="3" type="primary">recD2</name>
    <name evidence="6" type="ORF">WMO41_05545</name>
</gene>
<keyword evidence="2 3" id="KW-0067">ATP-binding</keyword>
<name>A0ABV1HJY3_9FIRM</name>
<dbReference type="Pfam" id="PF13245">
    <property type="entry name" value="AAA_19"/>
    <property type="match status" value="1"/>
</dbReference>
<dbReference type="InterPro" id="IPR055446">
    <property type="entry name" value="RecD2_N_OB"/>
</dbReference>
<dbReference type="CDD" id="cd17933">
    <property type="entry name" value="DEXSc_RecD-like"/>
    <property type="match status" value="1"/>
</dbReference>
<evidence type="ECO:0000313" key="6">
    <source>
        <dbReference type="EMBL" id="MEQ2562627.1"/>
    </source>
</evidence>
<feature type="domain" description="AAA+ ATPase" evidence="5">
    <location>
        <begin position="380"/>
        <end position="532"/>
    </location>
</feature>
<dbReference type="InterPro" id="IPR050534">
    <property type="entry name" value="Coronavir_polyprotein_1ab"/>
</dbReference>
<evidence type="ECO:0000256" key="2">
    <source>
        <dbReference type="ARBA" id="ARBA00022840"/>
    </source>
</evidence>
<dbReference type="InterPro" id="IPR027417">
    <property type="entry name" value="P-loop_NTPase"/>
</dbReference>
<dbReference type="EMBL" id="JBBMFJ010000008">
    <property type="protein sequence ID" value="MEQ2562627.1"/>
    <property type="molecule type" value="Genomic_DNA"/>
</dbReference>
<evidence type="ECO:0000313" key="7">
    <source>
        <dbReference type="Proteomes" id="UP001437460"/>
    </source>
</evidence>
<accession>A0ABV1HJY3</accession>
<dbReference type="RefSeq" id="WP_349228899.1">
    <property type="nucleotide sequence ID" value="NZ_JBBMFJ010000008.1"/>
</dbReference>
<sequence>MATVSGYVEKIKYRNEENGYSILNVSADGLDYVLVGTFPYISEGDFIEATGRDVEHPVYGDQIQVESYELKAPEDTASMERYLGSGAIRGVGTALAARIVRRFKADTFRIIEEEPERLAEVKGISEKMARAISEQMESKKEMRQAMMFLQDYGISMSLALKIYNEYGPRMYGIIKENPYRLADDIQGVGFKMADEIAQKAGIFTDSDFRIRSGIYYTLLQSVANGHTYLPQEELLASASELLHVDPSVMEKHLTDLQMEKKIVVKVNEEKVPESEADRSSGISETAVSESAPALQETDPEWMQYMGNGASETAGSAPVSRHVYASQYYYTELNTARMLHDLNLRGSEPEAEIRKKLEKICEEEKIEPDELQIRAVIEAVNSGLLIITGGPGTGKTTTINTIIRYFEQEEMEILLAAPTGRAAKRMTEATGYEARTIHRLLELTGVPSDDKDTSGMHFERNEENPLDADAIIIDEMSMVDIYLMHALLRAVNPGTRLILVGDTNQLPSVGPGNVLRDLIASKAFNVVQLTRIFRQAAESDIIVNAHKINDGERIPLGKRSKDFLFIRREQPDAIISAMLTLVREKLPNYVHADMFDIQIMTPMRKGALGVERLNTILQSFLNPQDPSKPEKEVGGTIYRVGDKVMQIKNNYQIEWETRNRYGIPIDSGAGVFNGDIGIIREINTFAEELTVEFDEGKMVDYSFKQLEELELAYAITIHKSQGSEYPAVVIPVYSGPRMLMTRNLIYTAVTRARACVCLVGIPEMLQAMVDNEVEQRRYTGLKIRIQEVMRSEL</sequence>
<evidence type="ECO:0000256" key="4">
    <source>
        <dbReference type="SAM" id="MobiDB-lite"/>
    </source>
</evidence>
<keyword evidence="3" id="KW-0238">DNA-binding</keyword>
<dbReference type="EC" id="5.6.2.3" evidence="3"/>
<dbReference type="Pfam" id="PF13538">
    <property type="entry name" value="UvrD_C_2"/>
    <property type="match status" value="1"/>
</dbReference>
<reference evidence="6 7" key="1">
    <citation type="submission" date="2024-03" db="EMBL/GenBank/DDBJ databases">
        <title>Human intestinal bacterial collection.</title>
        <authorList>
            <person name="Pauvert C."/>
            <person name="Hitch T.C.A."/>
            <person name="Clavel T."/>
        </authorList>
    </citation>
    <scope>NUCLEOTIDE SEQUENCE [LARGE SCALE GENOMIC DNA]</scope>
    <source>
        <strain evidence="6 7">CLA-AP-H27</strain>
    </source>
</reference>
<dbReference type="PANTHER" id="PTHR43788:SF6">
    <property type="entry name" value="DNA HELICASE B"/>
    <property type="match status" value="1"/>
</dbReference>
<dbReference type="InterPro" id="IPR006345">
    <property type="entry name" value="RecD2"/>
</dbReference>
<proteinExistence type="inferred from homology"/>
<keyword evidence="1 3" id="KW-0547">Nucleotide-binding</keyword>
<dbReference type="CDD" id="cd18809">
    <property type="entry name" value="SF1_C_RecD"/>
    <property type="match status" value="1"/>
</dbReference>
<evidence type="ECO:0000256" key="3">
    <source>
        <dbReference type="HAMAP-Rule" id="MF_01488"/>
    </source>
</evidence>
<comment type="similarity">
    <text evidence="3">Belongs to the RecD family. RecD2 subfamily.</text>
</comment>
<dbReference type="InterPro" id="IPR003593">
    <property type="entry name" value="AAA+_ATPase"/>
</dbReference>
<dbReference type="Pfam" id="PF23139">
    <property type="entry name" value="OB_YrrC"/>
    <property type="match status" value="1"/>
</dbReference>
<dbReference type="SUPFAM" id="SSF52540">
    <property type="entry name" value="P-loop containing nucleoside triphosphate hydrolases"/>
    <property type="match status" value="1"/>
</dbReference>
<protein>
    <recommendedName>
        <fullName evidence="3">ATP-dependent RecD2 DNA helicase</fullName>
        <ecNumber evidence="3">5.6.2.3</ecNumber>
    </recommendedName>
    <alternativeName>
        <fullName evidence="3">DNA 5'-3' helicase subunit RecD2</fullName>
    </alternativeName>
</protein>
<evidence type="ECO:0000256" key="1">
    <source>
        <dbReference type="ARBA" id="ARBA00022741"/>
    </source>
</evidence>
<dbReference type="InterPro" id="IPR010994">
    <property type="entry name" value="RuvA_2-like"/>
</dbReference>
<dbReference type="Pfam" id="PF14520">
    <property type="entry name" value="HHH_5"/>
    <property type="match status" value="1"/>
</dbReference>
<feature type="binding site" evidence="3">
    <location>
        <begin position="391"/>
        <end position="395"/>
    </location>
    <ligand>
        <name>ATP</name>
        <dbReference type="ChEBI" id="CHEBI:30616"/>
    </ligand>
</feature>
<dbReference type="NCBIfam" id="TIGR01448">
    <property type="entry name" value="recD_rel"/>
    <property type="match status" value="1"/>
</dbReference>
<dbReference type="PANTHER" id="PTHR43788">
    <property type="entry name" value="DNA2/NAM7 HELICASE FAMILY MEMBER"/>
    <property type="match status" value="1"/>
</dbReference>
<dbReference type="Gene3D" id="1.10.10.2220">
    <property type="match status" value="1"/>
</dbReference>
<dbReference type="InterPro" id="IPR041451">
    <property type="entry name" value="RecD2_SH13"/>
</dbReference>
<dbReference type="Gene3D" id="3.40.50.300">
    <property type="entry name" value="P-loop containing nucleotide triphosphate hydrolases"/>
    <property type="match status" value="2"/>
</dbReference>
<dbReference type="Pfam" id="PF18335">
    <property type="entry name" value="SH3_13"/>
    <property type="match status" value="1"/>
</dbReference>
<comment type="function">
    <text evidence="3">DNA-dependent ATPase and ATP-dependent 5'-3' DNA helicase. Has no activity on blunt DNA or DNA with 3'-overhangs, requires at least 10 bases of 5'-ssDNA for helicase activity.</text>
</comment>
<keyword evidence="7" id="KW-1185">Reference proteome</keyword>
<evidence type="ECO:0000259" key="5">
    <source>
        <dbReference type="SMART" id="SM00382"/>
    </source>
</evidence>
<dbReference type="SMART" id="SM00382">
    <property type="entry name" value="AAA"/>
    <property type="match status" value="1"/>
</dbReference>
<keyword evidence="3" id="KW-0413">Isomerase</keyword>
<dbReference type="SUPFAM" id="SSF47781">
    <property type="entry name" value="RuvA domain 2-like"/>
    <property type="match status" value="1"/>
</dbReference>
<keyword evidence="3" id="KW-0378">Hydrolase</keyword>
<dbReference type="HAMAP" id="MF_01488">
    <property type="entry name" value="RecD2"/>
    <property type="match status" value="1"/>
</dbReference>
<comment type="caution">
    <text evidence="6">The sequence shown here is derived from an EMBL/GenBank/DDBJ whole genome shotgun (WGS) entry which is preliminary data.</text>
</comment>
<dbReference type="InterPro" id="IPR029493">
    <property type="entry name" value="RecD2-like_HHH"/>
</dbReference>
<keyword evidence="3" id="KW-0347">Helicase</keyword>
<dbReference type="Gene3D" id="2.30.30.940">
    <property type="match status" value="1"/>
</dbReference>
<feature type="region of interest" description="Disordered" evidence="4">
    <location>
        <begin position="270"/>
        <end position="294"/>
    </location>
</feature>
<dbReference type="Pfam" id="PF14490">
    <property type="entry name" value="HHH_RecD2"/>
    <property type="match status" value="1"/>
</dbReference>
<dbReference type="InterPro" id="IPR027785">
    <property type="entry name" value="UvrD-like_helicase_C"/>
</dbReference>